<evidence type="ECO:0000313" key="3">
    <source>
        <dbReference type="Proteomes" id="UP000633509"/>
    </source>
</evidence>
<keyword evidence="3" id="KW-1185">Reference proteome</keyword>
<dbReference type="CDD" id="cd00090">
    <property type="entry name" value="HTH_ARSR"/>
    <property type="match status" value="1"/>
</dbReference>
<keyword evidence="2" id="KW-0238">DNA-binding</keyword>
<comment type="caution">
    <text evidence="2">The sequence shown here is derived from an EMBL/GenBank/DDBJ whole genome shotgun (WGS) entry which is preliminary data.</text>
</comment>
<dbReference type="InterPro" id="IPR036388">
    <property type="entry name" value="WH-like_DNA-bd_sf"/>
</dbReference>
<dbReference type="SUPFAM" id="SSF46785">
    <property type="entry name" value="Winged helix' DNA-binding domain"/>
    <property type="match status" value="1"/>
</dbReference>
<accession>A0ABR9LSC9</accession>
<dbReference type="GO" id="GO:0003677">
    <property type="term" value="F:DNA binding"/>
    <property type="evidence" value="ECO:0007669"/>
    <property type="project" value="UniProtKB-KW"/>
</dbReference>
<dbReference type="Gene3D" id="1.10.10.10">
    <property type="entry name" value="Winged helix-like DNA-binding domain superfamily/Winged helix DNA-binding domain"/>
    <property type="match status" value="1"/>
</dbReference>
<proteinExistence type="predicted"/>
<reference evidence="2 3" key="1">
    <citation type="submission" date="2020-10" db="EMBL/GenBank/DDBJ databases">
        <title>Sequencing the genomes of 1000 actinobacteria strains.</title>
        <authorList>
            <person name="Klenk H.-P."/>
        </authorList>
    </citation>
    <scope>NUCLEOTIDE SEQUENCE [LARGE SCALE GENOMIC DNA]</scope>
    <source>
        <strain evidence="2 3">DSM 43173</strain>
    </source>
</reference>
<name>A0ABR9LSC9_9ACTN</name>
<evidence type="ECO:0000313" key="2">
    <source>
        <dbReference type="EMBL" id="MBE1583165.1"/>
    </source>
</evidence>
<feature type="domain" description="HTH arsR-type" evidence="1">
    <location>
        <begin position="253"/>
        <end position="325"/>
    </location>
</feature>
<evidence type="ECO:0000259" key="1">
    <source>
        <dbReference type="SMART" id="SM00418"/>
    </source>
</evidence>
<dbReference type="EMBL" id="JADBEK010000001">
    <property type="protein sequence ID" value="MBE1583165.1"/>
    <property type="molecule type" value="Genomic_DNA"/>
</dbReference>
<dbReference type="InterPro" id="IPR001845">
    <property type="entry name" value="HTH_ArsR_DNA-bd_dom"/>
</dbReference>
<dbReference type="InterPro" id="IPR011991">
    <property type="entry name" value="ArsR-like_HTH"/>
</dbReference>
<gene>
    <name evidence="2" type="ORF">H4W80_001423</name>
</gene>
<dbReference type="InterPro" id="IPR036390">
    <property type="entry name" value="WH_DNA-bd_sf"/>
</dbReference>
<sequence>MGLLRIHFTVDDVARTTVAAGADPLWEIVLSRFRLQDRDKAPAFRSWERALRESPARLSGMASGLRWLTALAPEAPYFPDFLTPAAARDGLEAGLDALRATPSRRFRHELELLARHTPIPAWLGALADRPSAPVAELAAALAGYHAAAIAPYHDLIQPAVEADRAWRAGHLLNSGVEGLLSSMKPMMRWRSPVLEVDYSVDRDLHLRGRGLTLVPSFFCRRVPVSLADPDLPPVLIYPIDAAFRWQPGERTPGSVEALIGATRAAVLQAADGGATTTELARRAGVSLAAASRHAKVLREAGLIRSVRRGPAVLNLLTPLGSGLLGPPLGPAPPASK</sequence>
<organism evidence="2 3">
    <name type="scientific">Nonomuraea angiospora</name>
    <dbReference type="NCBI Taxonomy" id="46172"/>
    <lineage>
        <taxon>Bacteria</taxon>
        <taxon>Bacillati</taxon>
        <taxon>Actinomycetota</taxon>
        <taxon>Actinomycetes</taxon>
        <taxon>Streptosporangiales</taxon>
        <taxon>Streptosporangiaceae</taxon>
        <taxon>Nonomuraea</taxon>
    </lineage>
</organism>
<dbReference type="RefSeq" id="WP_318786734.1">
    <property type="nucleotide sequence ID" value="NZ_JADBEK010000001.1"/>
</dbReference>
<dbReference type="Proteomes" id="UP000633509">
    <property type="component" value="Unassembled WGS sequence"/>
</dbReference>
<dbReference type="SMART" id="SM00418">
    <property type="entry name" value="HTH_ARSR"/>
    <property type="match status" value="1"/>
</dbReference>
<protein>
    <submittedName>
        <fullName evidence="2">DNA-binding transcriptional ArsR family regulator</fullName>
    </submittedName>
</protein>
<dbReference type="Pfam" id="PF12840">
    <property type="entry name" value="HTH_20"/>
    <property type="match status" value="1"/>
</dbReference>